<sequence length="424" mass="48943">MNLLKEKVSNPKKKRTLFTKKFLRNFNHFASGFAAISTAAVAILGLYNAFISHEISERMDIIESRFRTTEVVTDLIESLRNDSTERDIALLALDNSLAAFGLGGEIPDNNYYSHFQNLLLNYDITGRIINRTGRAIRKTSKNEINNFLNSDNFDKNDNVLYRYNFEQRLIEIHSFIEDADLVVEVHERTAKYLDKLLNHLRNNNKDELDSVLAYLGESEDFKFSDESYELIHNNFLYLLLISLLNPDSKSQGDDQDSDLKNELARQTIVATFKKKVFLIFYHDDELASSSTFKYLSEKLNDKFYKHLHRYFTKGEGADLSFKNDLLIPKVGFKGSNGSSCENLIRLYTNSKDKEYAKKVIDELEDSMGNYIEEVEQKTNIENDISTEFRVDENISVESGEEGGHEYFQVEVWLTNTDKNDCQAV</sequence>
<comment type="caution">
    <text evidence="2">The sequence shown here is derived from an EMBL/GenBank/DDBJ whole genome shotgun (WGS) entry which is preliminary data.</text>
</comment>
<dbReference type="Proteomes" id="UP000248857">
    <property type="component" value="Unassembled WGS sequence"/>
</dbReference>
<keyword evidence="1" id="KW-0812">Transmembrane</keyword>
<evidence type="ECO:0000313" key="3">
    <source>
        <dbReference type="Proteomes" id="UP000248857"/>
    </source>
</evidence>
<keyword evidence="1" id="KW-1133">Transmembrane helix</keyword>
<gene>
    <name evidence="2" type="ORF">C1752_01579</name>
</gene>
<dbReference type="AlphaFoldDB" id="A0A2W1JQY0"/>
<name>A0A2W1JQY0_9CYAN</name>
<dbReference type="EMBL" id="PQWO01000004">
    <property type="protein sequence ID" value="PZD73765.1"/>
    <property type="molecule type" value="Genomic_DNA"/>
</dbReference>
<proteinExistence type="predicted"/>
<organism evidence="2 3">
    <name type="scientific">Acaryochloris thomasi RCC1774</name>
    <dbReference type="NCBI Taxonomy" id="1764569"/>
    <lineage>
        <taxon>Bacteria</taxon>
        <taxon>Bacillati</taxon>
        <taxon>Cyanobacteriota</taxon>
        <taxon>Cyanophyceae</taxon>
        <taxon>Acaryochloridales</taxon>
        <taxon>Acaryochloridaceae</taxon>
        <taxon>Acaryochloris</taxon>
        <taxon>Acaryochloris thomasi</taxon>
    </lineage>
</organism>
<dbReference type="RefSeq" id="WP_110985553.1">
    <property type="nucleotide sequence ID" value="NZ_CAWNWM010000004.1"/>
</dbReference>
<feature type="transmembrane region" description="Helical" evidence="1">
    <location>
        <begin position="29"/>
        <end position="50"/>
    </location>
</feature>
<evidence type="ECO:0000313" key="2">
    <source>
        <dbReference type="EMBL" id="PZD73765.1"/>
    </source>
</evidence>
<accession>A0A2W1JQY0</accession>
<reference evidence="2 3" key="1">
    <citation type="journal article" date="2018" name="Sci. Rep.">
        <title>A novel species of the marine cyanobacterium Acaryochloris with a unique pigment content and lifestyle.</title>
        <authorList>
            <person name="Partensky F."/>
            <person name="Six C."/>
            <person name="Ratin M."/>
            <person name="Garczarek L."/>
            <person name="Vaulot D."/>
            <person name="Probert I."/>
            <person name="Calteau A."/>
            <person name="Gourvil P."/>
            <person name="Marie D."/>
            <person name="Grebert T."/>
            <person name="Bouchier C."/>
            <person name="Le Panse S."/>
            <person name="Gachenot M."/>
            <person name="Rodriguez F."/>
            <person name="Garrido J.L."/>
        </authorList>
    </citation>
    <scope>NUCLEOTIDE SEQUENCE [LARGE SCALE GENOMIC DNA]</scope>
    <source>
        <strain evidence="2 3">RCC1774</strain>
    </source>
</reference>
<evidence type="ECO:0000256" key="1">
    <source>
        <dbReference type="SAM" id="Phobius"/>
    </source>
</evidence>
<keyword evidence="1" id="KW-0472">Membrane</keyword>
<keyword evidence="3" id="KW-1185">Reference proteome</keyword>
<protein>
    <submittedName>
        <fullName evidence="2">Uncharacterized protein</fullName>
    </submittedName>
</protein>